<evidence type="ECO:0000256" key="2">
    <source>
        <dbReference type="ARBA" id="ARBA00005983"/>
    </source>
</evidence>
<evidence type="ECO:0000313" key="10">
    <source>
        <dbReference type="EMBL" id="ROZ62814.1"/>
    </source>
</evidence>
<keyword evidence="11" id="KW-1185">Reference proteome</keyword>
<comment type="caution">
    <text evidence="10">The sequence shown here is derived from an EMBL/GenBank/DDBJ whole genome shotgun (WGS) entry which is preliminary data.</text>
</comment>
<evidence type="ECO:0000256" key="4">
    <source>
        <dbReference type="ARBA" id="ARBA00022741"/>
    </source>
</evidence>
<comment type="cofactor">
    <cofactor evidence="1">
        <name>Mg(2+)</name>
        <dbReference type="ChEBI" id="CHEBI:18420"/>
    </cofactor>
</comment>
<dbReference type="Proteomes" id="UP000270616">
    <property type="component" value="Unassembled WGS sequence"/>
</dbReference>
<sequence length="319" mass="34266">MASTPTPQRVAVVINPSKYDADSARDTVVVACRKAGWPDPVFLPTTVDDPGTSMAQAALKSGADVVLAAGGDGTVRTVAEVLANSGTPLGLIPLGTGNLLARNLGAHLDDVHHSVDIALFGDQRLIDMVSFSTENMRGERFEHALCVMGGAGFDAEIMSNTRDELKRQIGWMAYTEAGMRRLTAEPAWTRYSIDDGPWQTKRLRSIMAANCGVLTGGLVLVPGAKLNDGRMDAVVIAPRGPLGWVILTSKIIFKQRHDLPAMEHHMCKKLRAEFHKPTEAQIDGDGLGRITAFEANIMPEALALRVPPSQGDDAHDILT</sequence>
<dbReference type="GO" id="GO:0008654">
    <property type="term" value="P:phospholipid biosynthetic process"/>
    <property type="evidence" value="ECO:0007669"/>
    <property type="project" value="UniProtKB-KW"/>
</dbReference>
<keyword evidence="6" id="KW-0067">ATP-binding</keyword>
<dbReference type="PANTHER" id="PTHR12358:SF54">
    <property type="entry name" value="SPHINGOSINE KINASE RELATED PROTEIN"/>
    <property type="match status" value="1"/>
</dbReference>
<protein>
    <submittedName>
        <fullName evidence="10">Diacylglycerol kinase family lipid kinase</fullName>
    </submittedName>
</protein>
<dbReference type="Pfam" id="PF00781">
    <property type="entry name" value="DAGK_cat"/>
    <property type="match status" value="1"/>
</dbReference>
<dbReference type="RefSeq" id="WP_123825375.1">
    <property type="nucleotide sequence ID" value="NZ_RKMF01000010.1"/>
</dbReference>
<dbReference type="SMART" id="SM00046">
    <property type="entry name" value="DAGKc"/>
    <property type="match status" value="1"/>
</dbReference>
<proteinExistence type="inferred from homology"/>
<comment type="similarity">
    <text evidence="2">Belongs to the diacylglycerol/lipid kinase family.</text>
</comment>
<dbReference type="Gene3D" id="2.60.200.40">
    <property type="match status" value="1"/>
</dbReference>
<keyword evidence="7" id="KW-0444">Lipid biosynthesis</keyword>
<dbReference type="InterPro" id="IPR050187">
    <property type="entry name" value="Lipid_Phosphate_FormReg"/>
</dbReference>
<dbReference type="Gene3D" id="3.40.50.10330">
    <property type="entry name" value="Probable inorganic polyphosphate/atp-NAD kinase, domain 1"/>
    <property type="match status" value="1"/>
</dbReference>
<feature type="domain" description="DAGKc" evidence="9">
    <location>
        <begin position="5"/>
        <end position="135"/>
    </location>
</feature>
<keyword evidence="5 10" id="KW-0418">Kinase</keyword>
<reference evidence="10 11" key="1">
    <citation type="submission" date="2018-10" db="EMBL/GenBank/DDBJ databases">
        <title>Kocuria sp. M5W7-7, whole genome shotgun sequence.</title>
        <authorList>
            <person name="Tuo L."/>
        </authorList>
    </citation>
    <scope>NUCLEOTIDE SEQUENCE [LARGE SCALE GENOMIC DNA]</scope>
    <source>
        <strain evidence="10 11">M5W7-7</strain>
    </source>
</reference>
<evidence type="ECO:0000256" key="6">
    <source>
        <dbReference type="ARBA" id="ARBA00022840"/>
    </source>
</evidence>
<dbReference type="GO" id="GO:0005524">
    <property type="term" value="F:ATP binding"/>
    <property type="evidence" value="ECO:0007669"/>
    <property type="project" value="UniProtKB-KW"/>
</dbReference>
<dbReference type="SUPFAM" id="SSF111331">
    <property type="entry name" value="NAD kinase/diacylglycerol kinase-like"/>
    <property type="match status" value="1"/>
</dbReference>
<keyword evidence="8" id="KW-1208">Phospholipid metabolism</keyword>
<evidence type="ECO:0000313" key="11">
    <source>
        <dbReference type="Proteomes" id="UP000270616"/>
    </source>
</evidence>
<evidence type="ECO:0000256" key="5">
    <source>
        <dbReference type="ARBA" id="ARBA00022777"/>
    </source>
</evidence>
<evidence type="ECO:0000259" key="9">
    <source>
        <dbReference type="PROSITE" id="PS50146"/>
    </source>
</evidence>
<dbReference type="InterPro" id="IPR045540">
    <property type="entry name" value="YegS/DAGK_C"/>
</dbReference>
<keyword evidence="7" id="KW-0443">Lipid metabolism</keyword>
<evidence type="ECO:0000256" key="1">
    <source>
        <dbReference type="ARBA" id="ARBA00001946"/>
    </source>
</evidence>
<keyword evidence="7" id="KW-0594">Phospholipid biosynthesis</keyword>
<evidence type="ECO:0000256" key="3">
    <source>
        <dbReference type="ARBA" id="ARBA00022679"/>
    </source>
</evidence>
<gene>
    <name evidence="10" type="ORF">EDL96_08535</name>
</gene>
<keyword evidence="3" id="KW-0808">Transferase</keyword>
<name>A0A3N3ZPB0_9MICC</name>
<accession>A0A3N3ZPB0</accession>
<dbReference type="GO" id="GO:0016301">
    <property type="term" value="F:kinase activity"/>
    <property type="evidence" value="ECO:0007669"/>
    <property type="project" value="UniProtKB-KW"/>
</dbReference>
<dbReference type="PANTHER" id="PTHR12358">
    <property type="entry name" value="SPHINGOSINE KINASE"/>
    <property type="match status" value="1"/>
</dbReference>
<evidence type="ECO:0000256" key="8">
    <source>
        <dbReference type="ARBA" id="ARBA00023264"/>
    </source>
</evidence>
<dbReference type="PROSITE" id="PS50146">
    <property type="entry name" value="DAGK"/>
    <property type="match status" value="1"/>
</dbReference>
<dbReference type="AlphaFoldDB" id="A0A3N3ZPB0"/>
<dbReference type="InterPro" id="IPR016064">
    <property type="entry name" value="NAD/diacylglycerol_kinase_sf"/>
</dbReference>
<dbReference type="OrthoDB" id="3171056at2"/>
<dbReference type="Pfam" id="PF19279">
    <property type="entry name" value="YegS_C"/>
    <property type="match status" value="1"/>
</dbReference>
<dbReference type="InterPro" id="IPR001206">
    <property type="entry name" value="Diacylglycerol_kinase_cat_dom"/>
</dbReference>
<dbReference type="EMBL" id="RKMF01000010">
    <property type="protein sequence ID" value="ROZ62814.1"/>
    <property type="molecule type" value="Genomic_DNA"/>
</dbReference>
<keyword evidence="4" id="KW-0547">Nucleotide-binding</keyword>
<dbReference type="InterPro" id="IPR017438">
    <property type="entry name" value="ATP-NAD_kinase_N"/>
</dbReference>
<evidence type="ECO:0000256" key="7">
    <source>
        <dbReference type="ARBA" id="ARBA00023209"/>
    </source>
</evidence>
<organism evidence="10 11">
    <name type="scientific">Kocuria soli</name>
    <dbReference type="NCBI Taxonomy" id="2485125"/>
    <lineage>
        <taxon>Bacteria</taxon>
        <taxon>Bacillati</taxon>
        <taxon>Actinomycetota</taxon>
        <taxon>Actinomycetes</taxon>
        <taxon>Micrococcales</taxon>
        <taxon>Micrococcaceae</taxon>
        <taxon>Kocuria</taxon>
    </lineage>
</organism>